<keyword evidence="1" id="KW-0472">Membrane</keyword>
<reference evidence="2 3" key="1">
    <citation type="submission" date="2024-08" db="EMBL/GenBank/DDBJ databases">
        <title>Gnathostoma spinigerum genome.</title>
        <authorList>
            <person name="Gonzalez-Bertolin B."/>
            <person name="Monzon S."/>
            <person name="Zaballos A."/>
            <person name="Jimenez P."/>
            <person name="Dekumyoy P."/>
            <person name="Varona S."/>
            <person name="Cuesta I."/>
            <person name="Sumanam S."/>
            <person name="Adisakwattana P."/>
            <person name="Gasser R.B."/>
            <person name="Hernandez-Gonzalez A."/>
            <person name="Young N.D."/>
            <person name="Perteguer M.J."/>
        </authorList>
    </citation>
    <scope>NUCLEOTIDE SEQUENCE [LARGE SCALE GENOMIC DNA]</scope>
    <source>
        <strain evidence="2">AL3</strain>
        <tissue evidence="2">Liver</tissue>
    </source>
</reference>
<keyword evidence="1" id="KW-0812">Transmembrane</keyword>
<gene>
    <name evidence="2" type="ORF">AB6A40_002984</name>
</gene>
<protein>
    <submittedName>
        <fullName evidence="2">Uncharacterized protein</fullName>
    </submittedName>
</protein>
<evidence type="ECO:0000313" key="3">
    <source>
        <dbReference type="Proteomes" id="UP001608902"/>
    </source>
</evidence>
<sequence length="225" mass="25721">MKNIHVNYISGSVDLNSVITNAVTSTAYNGSSFYLLGRLDSEKLSVSLTGEVFRGPFRDTVNSNDFCPPNCERSITLKRSGEAIITNRRSIGYFLERMWVHKTIEKFENLLNEDPKNADELRNRIRSLSLRHSLLTSETAICIEINGENMEIEQSNEINEDYSKVRPPEIQSVKFYKNAGFSFPRYVLSFLFIQLLILIYLYVSKVHRGSSDTGDNDLFLRTNNA</sequence>
<dbReference type="EMBL" id="JBGFUD010001432">
    <property type="protein sequence ID" value="MFH4976275.1"/>
    <property type="molecule type" value="Genomic_DNA"/>
</dbReference>
<evidence type="ECO:0000256" key="1">
    <source>
        <dbReference type="SAM" id="Phobius"/>
    </source>
</evidence>
<dbReference type="AlphaFoldDB" id="A0ABD6EJ09"/>
<accession>A0ABD6EJ09</accession>
<comment type="caution">
    <text evidence="2">The sequence shown here is derived from an EMBL/GenBank/DDBJ whole genome shotgun (WGS) entry which is preliminary data.</text>
</comment>
<keyword evidence="1" id="KW-1133">Transmembrane helix</keyword>
<organism evidence="2 3">
    <name type="scientific">Gnathostoma spinigerum</name>
    <dbReference type="NCBI Taxonomy" id="75299"/>
    <lineage>
        <taxon>Eukaryota</taxon>
        <taxon>Metazoa</taxon>
        <taxon>Ecdysozoa</taxon>
        <taxon>Nematoda</taxon>
        <taxon>Chromadorea</taxon>
        <taxon>Rhabditida</taxon>
        <taxon>Spirurina</taxon>
        <taxon>Gnathostomatomorpha</taxon>
        <taxon>Gnathostomatoidea</taxon>
        <taxon>Gnathostomatidae</taxon>
        <taxon>Gnathostoma</taxon>
    </lineage>
</organism>
<proteinExistence type="predicted"/>
<name>A0ABD6EJ09_9BILA</name>
<dbReference type="Proteomes" id="UP001608902">
    <property type="component" value="Unassembled WGS sequence"/>
</dbReference>
<feature type="transmembrane region" description="Helical" evidence="1">
    <location>
        <begin position="183"/>
        <end position="203"/>
    </location>
</feature>
<keyword evidence="3" id="KW-1185">Reference proteome</keyword>
<evidence type="ECO:0000313" key="2">
    <source>
        <dbReference type="EMBL" id="MFH4976275.1"/>
    </source>
</evidence>